<dbReference type="Proteomes" id="UP000193224">
    <property type="component" value="Unassembled WGS sequence"/>
</dbReference>
<dbReference type="OrthoDB" id="7956241at2"/>
<dbReference type="RefSeq" id="WP_085799907.1">
    <property type="nucleotide sequence ID" value="NZ_FWXB01000005.1"/>
</dbReference>
<protein>
    <recommendedName>
        <fullName evidence="3">Translocase</fullName>
    </recommendedName>
</protein>
<sequence length="338" mass="36448">MFKTKINPKRIITVGGTLFCAWGIGYLMQSNAQQAAPSTSELSAPPVEVDPLVRNEGAPLKLTDITLTSAILPPTMSLPGPAFFPDAPIVRAKANPDRPINVLPEEEVAPTFACKTTLTAEPRAAAMVALTVDAPCFAGARFTLHHNGMMFTDVTDENGRRNLTVPALTEEAVYMVTFSPDDGAIARVSVGTLEYYDRVVVQWAGQSGLQIHAFEFDADYESAGHVWADDTRELSVAARGQGGFIARYGAPGIENPYMAEVYTFPSGTSRRQGEVRLSLEAEVTTANCGHDIEAQSIQLGQNGRLQVRDLMLAMPDCSAEGDFLVLKNVLNDLKIASN</sequence>
<evidence type="ECO:0000313" key="1">
    <source>
        <dbReference type="EMBL" id="SMC11947.1"/>
    </source>
</evidence>
<proteinExistence type="predicted"/>
<gene>
    <name evidence="1" type="ORF">ROA7745_01768</name>
</gene>
<organism evidence="1 2">
    <name type="scientific">Roseovarius aestuarii</name>
    <dbReference type="NCBI Taxonomy" id="475083"/>
    <lineage>
        <taxon>Bacteria</taxon>
        <taxon>Pseudomonadati</taxon>
        <taxon>Pseudomonadota</taxon>
        <taxon>Alphaproteobacteria</taxon>
        <taxon>Rhodobacterales</taxon>
        <taxon>Roseobacteraceae</taxon>
        <taxon>Roseovarius</taxon>
    </lineage>
</organism>
<evidence type="ECO:0008006" key="3">
    <source>
        <dbReference type="Google" id="ProtNLM"/>
    </source>
</evidence>
<keyword evidence="2" id="KW-1185">Reference proteome</keyword>
<accession>A0A1X7BQQ1</accession>
<reference evidence="1 2" key="1">
    <citation type="submission" date="2017-03" db="EMBL/GenBank/DDBJ databases">
        <authorList>
            <person name="Afonso C.L."/>
            <person name="Miller P.J."/>
            <person name="Scott M.A."/>
            <person name="Spackman E."/>
            <person name="Goraichik I."/>
            <person name="Dimitrov K.M."/>
            <person name="Suarez D.L."/>
            <person name="Swayne D.E."/>
        </authorList>
    </citation>
    <scope>NUCLEOTIDE SEQUENCE [LARGE SCALE GENOMIC DNA]</scope>
    <source>
        <strain evidence="1 2">CECT 7745</strain>
    </source>
</reference>
<dbReference type="AlphaFoldDB" id="A0A1X7BQQ1"/>
<name>A0A1X7BQQ1_9RHOB</name>
<evidence type="ECO:0000313" key="2">
    <source>
        <dbReference type="Proteomes" id="UP000193224"/>
    </source>
</evidence>
<dbReference type="EMBL" id="FWXB01000005">
    <property type="protein sequence ID" value="SMC11947.1"/>
    <property type="molecule type" value="Genomic_DNA"/>
</dbReference>